<protein>
    <submittedName>
        <fullName evidence="1">Uncharacterized protein</fullName>
    </submittedName>
</protein>
<dbReference type="EMBL" id="JAPFRF010000002">
    <property type="protein sequence ID" value="KAJ7342056.1"/>
    <property type="molecule type" value="Genomic_DNA"/>
</dbReference>
<feature type="non-terminal residue" evidence="1">
    <location>
        <position position="1"/>
    </location>
</feature>
<accession>A0A9Q1B7E2</accession>
<name>A0A9Q1B7E2_9SAUR</name>
<dbReference type="OrthoDB" id="8865791at2759"/>
<dbReference type="PANTHER" id="PTHR45913:SF21">
    <property type="entry name" value="DUF4371 DOMAIN-CONTAINING PROTEIN"/>
    <property type="match status" value="1"/>
</dbReference>
<organism evidence="1 2">
    <name type="scientific">Phrynocephalus forsythii</name>
    <dbReference type="NCBI Taxonomy" id="171643"/>
    <lineage>
        <taxon>Eukaryota</taxon>
        <taxon>Metazoa</taxon>
        <taxon>Chordata</taxon>
        <taxon>Craniata</taxon>
        <taxon>Vertebrata</taxon>
        <taxon>Euteleostomi</taxon>
        <taxon>Lepidosauria</taxon>
        <taxon>Squamata</taxon>
        <taxon>Bifurcata</taxon>
        <taxon>Unidentata</taxon>
        <taxon>Episquamata</taxon>
        <taxon>Toxicofera</taxon>
        <taxon>Iguania</taxon>
        <taxon>Acrodonta</taxon>
        <taxon>Agamidae</taxon>
        <taxon>Agaminae</taxon>
        <taxon>Phrynocephalus</taxon>
    </lineage>
</organism>
<comment type="caution">
    <text evidence="1">The sequence shown here is derived from an EMBL/GenBank/DDBJ whole genome shotgun (WGS) entry which is preliminary data.</text>
</comment>
<sequence>TWQQLMAKPRSHSVNATIASFKVSNLIAKKCKPFTEVKLVKDCFLEAADNHFKGLKNKKEIIAATQDVQLSRNTVMRRIEKMCGDTTEQLLEDVSNCVAFSL</sequence>
<gene>
    <name evidence="1" type="ORF">JRQ81_008463</name>
</gene>
<evidence type="ECO:0000313" key="1">
    <source>
        <dbReference type="EMBL" id="KAJ7342056.1"/>
    </source>
</evidence>
<dbReference type="AlphaFoldDB" id="A0A9Q1B7E2"/>
<reference evidence="1" key="1">
    <citation type="journal article" date="2023" name="DNA Res.">
        <title>Chromosome-level genome assembly of Phrynocephalus forsythii using third-generation DNA sequencing and Hi-C analysis.</title>
        <authorList>
            <person name="Qi Y."/>
            <person name="Zhao W."/>
            <person name="Zhao Y."/>
            <person name="Niu C."/>
            <person name="Cao S."/>
            <person name="Zhang Y."/>
        </authorList>
    </citation>
    <scope>NUCLEOTIDE SEQUENCE</scope>
    <source>
        <tissue evidence="1">Muscle</tissue>
    </source>
</reference>
<proteinExistence type="predicted"/>
<dbReference type="PANTHER" id="PTHR45913">
    <property type="entry name" value="EPM2A-INTERACTING PROTEIN 1"/>
    <property type="match status" value="1"/>
</dbReference>
<evidence type="ECO:0000313" key="2">
    <source>
        <dbReference type="Proteomes" id="UP001142489"/>
    </source>
</evidence>
<dbReference type="Proteomes" id="UP001142489">
    <property type="component" value="Unassembled WGS sequence"/>
</dbReference>
<keyword evidence="2" id="KW-1185">Reference proteome</keyword>